<comment type="subunit">
    <text evidence="1">Heterotrimer of A, B and C subunits.</text>
</comment>
<dbReference type="EC" id="6.3.5.-" evidence="1"/>
<proteinExistence type="inferred from homology"/>
<comment type="catalytic activity">
    <reaction evidence="1">
        <text>L-glutamyl-tRNA(Gln) + L-glutamine + ATP + H2O = L-glutaminyl-tRNA(Gln) + L-glutamate + ADP + phosphate + H(+)</text>
        <dbReference type="Rhea" id="RHEA:17521"/>
        <dbReference type="Rhea" id="RHEA-COMP:9681"/>
        <dbReference type="Rhea" id="RHEA-COMP:9684"/>
        <dbReference type="ChEBI" id="CHEBI:15377"/>
        <dbReference type="ChEBI" id="CHEBI:15378"/>
        <dbReference type="ChEBI" id="CHEBI:29985"/>
        <dbReference type="ChEBI" id="CHEBI:30616"/>
        <dbReference type="ChEBI" id="CHEBI:43474"/>
        <dbReference type="ChEBI" id="CHEBI:58359"/>
        <dbReference type="ChEBI" id="CHEBI:78520"/>
        <dbReference type="ChEBI" id="CHEBI:78521"/>
        <dbReference type="ChEBI" id="CHEBI:456216"/>
    </reaction>
</comment>
<keyword evidence="1" id="KW-0547">Nucleotide-binding</keyword>
<reference evidence="2 3" key="1">
    <citation type="journal article" date="2016" name="Nat. Commun.">
        <title>Thousands of microbial genomes shed light on interconnected biogeochemical processes in an aquifer system.</title>
        <authorList>
            <person name="Anantharaman K."/>
            <person name="Brown C.T."/>
            <person name="Hug L.A."/>
            <person name="Sharon I."/>
            <person name="Castelle C.J."/>
            <person name="Probst A.J."/>
            <person name="Thomas B.C."/>
            <person name="Singh A."/>
            <person name="Wilkins M.J."/>
            <person name="Karaoz U."/>
            <person name="Brodie E.L."/>
            <person name="Williams K.H."/>
            <person name="Hubbard S.S."/>
            <person name="Banfield J.F."/>
        </authorList>
    </citation>
    <scope>NUCLEOTIDE SEQUENCE [LARGE SCALE GENOMIC DNA]</scope>
</reference>
<protein>
    <recommendedName>
        <fullName evidence="1">Aspartyl/glutamyl-tRNA(Asn/Gln) amidotransferase subunit C</fullName>
        <shortName evidence="1">Asp/Glu-ADT subunit C</shortName>
        <ecNumber evidence="1">6.3.5.-</ecNumber>
    </recommendedName>
</protein>
<dbReference type="PANTHER" id="PTHR15004">
    <property type="entry name" value="GLUTAMYL-TRNA(GLN) AMIDOTRANSFERASE SUBUNIT C, MITOCHONDRIAL"/>
    <property type="match status" value="1"/>
</dbReference>
<dbReference type="PANTHER" id="PTHR15004:SF0">
    <property type="entry name" value="GLUTAMYL-TRNA(GLN) AMIDOTRANSFERASE SUBUNIT C, MITOCHONDRIAL"/>
    <property type="match status" value="1"/>
</dbReference>
<dbReference type="EMBL" id="MHIU01000044">
    <property type="protein sequence ID" value="OGY57188.1"/>
    <property type="molecule type" value="Genomic_DNA"/>
</dbReference>
<evidence type="ECO:0000313" key="3">
    <source>
        <dbReference type="Proteomes" id="UP000178651"/>
    </source>
</evidence>
<dbReference type="InterPro" id="IPR036113">
    <property type="entry name" value="Asp/Glu-ADT_sf_sub_c"/>
</dbReference>
<comment type="catalytic activity">
    <reaction evidence="1">
        <text>L-aspartyl-tRNA(Asn) + L-glutamine + ATP + H2O = L-asparaginyl-tRNA(Asn) + L-glutamate + ADP + phosphate + 2 H(+)</text>
        <dbReference type="Rhea" id="RHEA:14513"/>
        <dbReference type="Rhea" id="RHEA-COMP:9674"/>
        <dbReference type="Rhea" id="RHEA-COMP:9677"/>
        <dbReference type="ChEBI" id="CHEBI:15377"/>
        <dbReference type="ChEBI" id="CHEBI:15378"/>
        <dbReference type="ChEBI" id="CHEBI:29985"/>
        <dbReference type="ChEBI" id="CHEBI:30616"/>
        <dbReference type="ChEBI" id="CHEBI:43474"/>
        <dbReference type="ChEBI" id="CHEBI:58359"/>
        <dbReference type="ChEBI" id="CHEBI:78515"/>
        <dbReference type="ChEBI" id="CHEBI:78516"/>
        <dbReference type="ChEBI" id="CHEBI:456216"/>
    </reaction>
</comment>
<organism evidence="2 3">
    <name type="scientific">Candidatus Colwellbacteria bacterium RIFCSPHIGHO2_02_FULL_43_15</name>
    <dbReference type="NCBI Taxonomy" id="1797686"/>
    <lineage>
        <taxon>Bacteria</taxon>
        <taxon>Candidatus Colwelliibacteriota</taxon>
    </lineage>
</organism>
<gene>
    <name evidence="1" type="primary">gatC</name>
    <name evidence="2" type="ORF">A3D47_01395</name>
</gene>
<dbReference type="GO" id="GO:0050566">
    <property type="term" value="F:asparaginyl-tRNA synthase (glutamine-hydrolyzing) activity"/>
    <property type="evidence" value="ECO:0007669"/>
    <property type="project" value="RHEA"/>
</dbReference>
<dbReference type="InterPro" id="IPR003837">
    <property type="entry name" value="GatC"/>
</dbReference>
<dbReference type="SUPFAM" id="SSF141000">
    <property type="entry name" value="Glu-tRNAGln amidotransferase C subunit"/>
    <property type="match status" value="1"/>
</dbReference>
<dbReference type="NCBIfam" id="TIGR00135">
    <property type="entry name" value="gatC"/>
    <property type="match status" value="1"/>
</dbReference>
<dbReference type="AlphaFoldDB" id="A0A1G1YXV4"/>
<dbReference type="Pfam" id="PF02686">
    <property type="entry name" value="GatC"/>
    <property type="match status" value="1"/>
</dbReference>
<dbReference type="GO" id="GO:0070681">
    <property type="term" value="P:glutaminyl-tRNAGln biosynthesis via transamidation"/>
    <property type="evidence" value="ECO:0007669"/>
    <property type="project" value="TreeGrafter"/>
</dbReference>
<dbReference type="Proteomes" id="UP000178651">
    <property type="component" value="Unassembled WGS sequence"/>
</dbReference>
<accession>A0A1G1YXV4</accession>
<comment type="function">
    <text evidence="1">Allows the formation of correctly charged Asn-tRNA(Asn) or Gln-tRNA(Gln) through the transamidation of misacylated Asp-tRNA(Asn) or Glu-tRNA(Gln) in organisms which lack either or both of asparaginyl-tRNA or glutaminyl-tRNA synthetases. The reaction takes place in the presence of glutamine and ATP through an activated phospho-Asp-tRNA(Asn) or phospho-Glu-tRNA(Gln).</text>
</comment>
<dbReference type="HAMAP" id="MF_00122">
    <property type="entry name" value="GatC"/>
    <property type="match status" value="1"/>
</dbReference>
<keyword evidence="1" id="KW-0436">Ligase</keyword>
<dbReference type="GO" id="GO:0050567">
    <property type="term" value="F:glutaminyl-tRNA synthase (glutamine-hydrolyzing) activity"/>
    <property type="evidence" value="ECO:0007669"/>
    <property type="project" value="UniProtKB-UniRule"/>
</dbReference>
<comment type="similarity">
    <text evidence="1">Belongs to the GatC family.</text>
</comment>
<comment type="caution">
    <text evidence="2">The sequence shown here is derived from an EMBL/GenBank/DDBJ whole genome shotgun (WGS) entry which is preliminary data.</text>
</comment>
<name>A0A1G1YXV4_9BACT</name>
<evidence type="ECO:0000256" key="1">
    <source>
        <dbReference type="HAMAP-Rule" id="MF_00122"/>
    </source>
</evidence>
<keyword evidence="1" id="KW-0648">Protein biosynthesis</keyword>
<keyword evidence="1" id="KW-0067">ATP-binding</keyword>
<evidence type="ECO:0000313" key="2">
    <source>
        <dbReference type="EMBL" id="OGY57188.1"/>
    </source>
</evidence>
<dbReference type="GO" id="GO:0005524">
    <property type="term" value="F:ATP binding"/>
    <property type="evidence" value="ECO:0007669"/>
    <property type="project" value="UniProtKB-KW"/>
</dbReference>
<sequence length="93" mass="10632">MDLKVDYVAKLARIKLTPEEEAKFSEDLNKILEHFKELQSLNTDKIKPLTGGTDLKNTLRQDGEKIREADGSKLQKSFPDEEKGFLKVPPVFE</sequence>
<dbReference type="GO" id="GO:0006412">
    <property type="term" value="P:translation"/>
    <property type="evidence" value="ECO:0007669"/>
    <property type="project" value="UniProtKB-UniRule"/>
</dbReference>
<dbReference type="GO" id="GO:0006450">
    <property type="term" value="P:regulation of translational fidelity"/>
    <property type="evidence" value="ECO:0007669"/>
    <property type="project" value="InterPro"/>
</dbReference>
<dbReference type="Gene3D" id="1.10.20.60">
    <property type="entry name" value="Glu-tRNAGln amidotransferase C subunit, N-terminal domain"/>
    <property type="match status" value="1"/>
</dbReference>